<accession>A0A2Z6M8Z4</accession>
<evidence type="ECO:0000313" key="1">
    <source>
        <dbReference type="EMBL" id="GAU28361.1"/>
    </source>
</evidence>
<reference evidence="2" key="1">
    <citation type="journal article" date="2017" name="Front. Plant Sci.">
        <title>Climate Clever Clovers: New Paradigm to Reduce the Environmental Footprint of Ruminants by Breeding Low Methanogenic Forages Utilizing Haplotype Variation.</title>
        <authorList>
            <person name="Kaur P."/>
            <person name="Appels R."/>
            <person name="Bayer P.E."/>
            <person name="Keeble-Gagnere G."/>
            <person name="Wang J."/>
            <person name="Hirakawa H."/>
            <person name="Shirasawa K."/>
            <person name="Vercoe P."/>
            <person name="Stefanova K."/>
            <person name="Durmic Z."/>
            <person name="Nichols P."/>
            <person name="Revell C."/>
            <person name="Isobe S.N."/>
            <person name="Edwards D."/>
            <person name="Erskine W."/>
        </authorList>
    </citation>
    <scope>NUCLEOTIDE SEQUENCE [LARGE SCALE GENOMIC DNA]</scope>
    <source>
        <strain evidence="2">cv. Daliak</strain>
    </source>
</reference>
<dbReference type="Proteomes" id="UP000242715">
    <property type="component" value="Unassembled WGS sequence"/>
</dbReference>
<dbReference type="Gene3D" id="3.40.50.720">
    <property type="entry name" value="NAD(P)-binding Rossmann-like Domain"/>
    <property type="match status" value="1"/>
</dbReference>
<dbReference type="AlphaFoldDB" id="A0A2Z6M8Z4"/>
<sequence length="83" mass="9653">MEYAKCWILNIQTSKKETWFGESPNGKNIASSPRLIASSKLNILMYLFPIILDYLVDILKNQFGFDEAFNYKEEQDLDATLKK</sequence>
<name>A0A2Z6M8Z4_TRISU</name>
<organism evidence="1 2">
    <name type="scientific">Trifolium subterraneum</name>
    <name type="common">Subterranean clover</name>
    <dbReference type="NCBI Taxonomy" id="3900"/>
    <lineage>
        <taxon>Eukaryota</taxon>
        <taxon>Viridiplantae</taxon>
        <taxon>Streptophyta</taxon>
        <taxon>Embryophyta</taxon>
        <taxon>Tracheophyta</taxon>
        <taxon>Spermatophyta</taxon>
        <taxon>Magnoliopsida</taxon>
        <taxon>eudicotyledons</taxon>
        <taxon>Gunneridae</taxon>
        <taxon>Pentapetalae</taxon>
        <taxon>rosids</taxon>
        <taxon>fabids</taxon>
        <taxon>Fabales</taxon>
        <taxon>Fabaceae</taxon>
        <taxon>Papilionoideae</taxon>
        <taxon>50 kb inversion clade</taxon>
        <taxon>NPAAA clade</taxon>
        <taxon>Hologalegina</taxon>
        <taxon>IRL clade</taxon>
        <taxon>Trifolieae</taxon>
        <taxon>Trifolium</taxon>
    </lineage>
</organism>
<dbReference type="EMBL" id="DF973371">
    <property type="protein sequence ID" value="GAU28361.1"/>
    <property type="molecule type" value="Genomic_DNA"/>
</dbReference>
<keyword evidence="2" id="KW-1185">Reference proteome</keyword>
<proteinExistence type="predicted"/>
<evidence type="ECO:0000313" key="2">
    <source>
        <dbReference type="Proteomes" id="UP000242715"/>
    </source>
</evidence>
<dbReference type="OrthoDB" id="809632at2759"/>
<protein>
    <submittedName>
        <fullName evidence="1">Uncharacterized protein</fullName>
    </submittedName>
</protein>
<gene>
    <name evidence="1" type="ORF">TSUD_256890</name>
</gene>